<dbReference type="PANTHER" id="PTHR43317">
    <property type="entry name" value="THERMOSPERMINE SYNTHASE ACAULIS5"/>
    <property type="match status" value="1"/>
</dbReference>
<sequence length="244" mass="27607">MSIWTELARASNNAGDEILLRRRNDIYEIRYNGIELMSNINFQSETILAERSLRLLGRTPKKVLIGGLGMGFTLRAALNYLPNDTEVTVCEFVPEIVDWNRSVIGSLAGFPLQDNRVKIHIGDVMETLRQHEFTYDLILMDTDNGPEFLVRRENNAIYDGCGLTAIKRALTPTGITSFWSANASLEFEKKLSKLSWHWSRQDICLIGGRTDAFHYIYFANKISPAIDTNRSIASDSNSILQTVN</sequence>
<dbReference type="AlphaFoldDB" id="A0A256G7U3"/>
<reference evidence="2 5" key="2">
    <citation type="submission" date="2018-11" db="EMBL/GenBank/DDBJ databases">
        <title>Genome sequencing and analysis.</title>
        <authorList>
            <person name="Huang Y.-T."/>
        </authorList>
    </citation>
    <scope>NUCLEOTIDE SEQUENCE [LARGE SCALE GENOMIC DNA]</scope>
    <source>
        <strain evidence="2 5">SHIN</strain>
    </source>
</reference>
<dbReference type="SUPFAM" id="SSF53335">
    <property type="entry name" value="S-adenosyl-L-methionine-dependent methyltransferases"/>
    <property type="match status" value="1"/>
</dbReference>
<evidence type="ECO:0000256" key="1">
    <source>
        <dbReference type="ARBA" id="ARBA00023115"/>
    </source>
</evidence>
<gene>
    <name evidence="3" type="ORF">CEV34_3863</name>
    <name evidence="2" type="ORF">EHE22_07655</name>
</gene>
<keyword evidence="4" id="KW-1185">Reference proteome</keyword>
<dbReference type="Proteomes" id="UP000216188">
    <property type="component" value="Unassembled WGS sequence"/>
</dbReference>
<comment type="caution">
    <text evidence="3">The sequence shown here is derived from an EMBL/GenBank/DDBJ whole genome shotgun (WGS) entry which is preliminary data.</text>
</comment>
<dbReference type="STRING" id="419475.A8A54_10070"/>
<dbReference type="EMBL" id="PKQI01000001">
    <property type="protein sequence ID" value="NNV20297.1"/>
    <property type="molecule type" value="Genomic_DNA"/>
</dbReference>
<dbReference type="Proteomes" id="UP000526233">
    <property type="component" value="Unassembled WGS sequence"/>
</dbReference>
<evidence type="ECO:0000313" key="3">
    <source>
        <dbReference type="EMBL" id="OYR23118.1"/>
    </source>
</evidence>
<dbReference type="Pfam" id="PF01564">
    <property type="entry name" value="Spermine_synth"/>
    <property type="match status" value="1"/>
</dbReference>
<dbReference type="PANTHER" id="PTHR43317:SF3">
    <property type="entry name" value="BLR2883 PROTEIN"/>
    <property type="match status" value="1"/>
</dbReference>
<dbReference type="EMBL" id="NNRM01000041">
    <property type="protein sequence ID" value="OYR23118.1"/>
    <property type="molecule type" value="Genomic_DNA"/>
</dbReference>
<name>A0A256G7U3_9HYPH</name>
<reference evidence="3 4" key="1">
    <citation type="submission" date="2017-07" db="EMBL/GenBank/DDBJ databases">
        <title>Phylogenetic study on the rhizospheric bacterium Ochrobactrum sp. A44.</title>
        <authorList>
            <person name="Krzyzanowska D.M."/>
            <person name="Ossowicki A."/>
            <person name="Rajewska M."/>
            <person name="Maciag T."/>
            <person name="Kaczynski Z."/>
            <person name="Czerwicka M."/>
            <person name="Jafra S."/>
        </authorList>
    </citation>
    <scope>NUCLEOTIDE SEQUENCE [LARGE SCALE GENOMIC DNA]</scope>
    <source>
        <strain evidence="3 4">CCUG 30717</strain>
    </source>
</reference>
<keyword evidence="1" id="KW-0620">Polyamine biosynthesis</keyword>
<evidence type="ECO:0000313" key="4">
    <source>
        <dbReference type="Proteomes" id="UP000216188"/>
    </source>
</evidence>
<protein>
    <submittedName>
        <fullName evidence="3">Spermine/spermidine synthase family protein</fullName>
    </submittedName>
</protein>
<organism evidence="3 4">
    <name type="scientific">Brucella pseudogrignonensis</name>
    <dbReference type="NCBI Taxonomy" id="419475"/>
    <lineage>
        <taxon>Bacteria</taxon>
        <taxon>Pseudomonadati</taxon>
        <taxon>Pseudomonadota</taxon>
        <taxon>Alphaproteobacteria</taxon>
        <taxon>Hyphomicrobiales</taxon>
        <taxon>Brucellaceae</taxon>
        <taxon>Brucella/Ochrobactrum group</taxon>
        <taxon>Brucella</taxon>
    </lineage>
</organism>
<dbReference type="InterPro" id="IPR029063">
    <property type="entry name" value="SAM-dependent_MTases_sf"/>
</dbReference>
<proteinExistence type="predicted"/>
<evidence type="ECO:0000313" key="2">
    <source>
        <dbReference type="EMBL" id="NNV20297.1"/>
    </source>
</evidence>
<dbReference type="Gene3D" id="3.40.50.150">
    <property type="entry name" value="Vaccinia Virus protein VP39"/>
    <property type="match status" value="1"/>
</dbReference>
<accession>A0A256G7U3</accession>
<dbReference type="RefSeq" id="WP_007877831.1">
    <property type="nucleotide sequence ID" value="NZ_CAXURC020000002.1"/>
</dbReference>
<dbReference type="GO" id="GO:0006596">
    <property type="term" value="P:polyamine biosynthetic process"/>
    <property type="evidence" value="ECO:0007669"/>
    <property type="project" value="UniProtKB-KW"/>
</dbReference>
<evidence type="ECO:0000313" key="5">
    <source>
        <dbReference type="Proteomes" id="UP000526233"/>
    </source>
</evidence>